<accession>A0A9X2D235</accession>
<dbReference type="AlphaFoldDB" id="A0A9X2D235"/>
<evidence type="ECO:0008006" key="4">
    <source>
        <dbReference type="Google" id="ProtNLM"/>
    </source>
</evidence>
<gene>
    <name evidence="2" type="ORF">LOX96_09575</name>
</gene>
<sequence length="189" mass="21539">MPNQYTQYQNMNALEKPFRQLLDLNVKTMQSFSYIKPNELLNSNRPELVLEKNMEVMIENGHKALDYVQDMFDIMENHWLNMSRQMMRQSQETISQTQRAAQNNMNDLRKAGTRVANSVTGHLKESTKQRSKSAHPATKHSKNKATGSPNASHRVSTHSTQASSANRSSSSRKTGTNTRLNTNADQRSQ</sequence>
<evidence type="ECO:0000256" key="1">
    <source>
        <dbReference type="SAM" id="MobiDB-lite"/>
    </source>
</evidence>
<proteinExistence type="predicted"/>
<dbReference type="RefSeq" id="WP_250424004.1">
    <property type="nucleotide sequence ID" value="NZ_JAJKBJ010000010.1"/>
</dbReference>
<dbReference type="EMBL" id="JAJKBJ010000010">
    <property type="protein sequence ID" value="MCL9684342.1"/>
    <property type="molecule type" value="Genomic_DNA"/>
</dbReference>
<reference evidence="2" key="1">
    <citation type="submission" date="2021-11" db="EMBL/GenBank/DDBJ databases">
        <title>Legionella maioricencis sp. nov., a new species isolated from hot water samples in Mallorca.</title>
        <authorList>
            <person name="Crespi S."/>
            <person name="Drasar V."/>
            <person name="Salva-Serra F."/>
            <person name="Jaen-Luchoro D."/>
            <person name="Pineiro-Iglesias B."/>
            <person name="Aliaga F."/>
            <person name="Fernandez-Juarez V."/>
            <person name="Coll G."/>
            <person name="Moore E.R.B."/>
            <person name="Bennasar-Figueras A."/>
        </authorList>
    </citation>
    <scope>NUCLEOTIDE SEQUENCE</scope>
    <source>
        <strain evidence="2">HCPI-6</strain>
    </source>
</reference>
<feature type="region of interest" description="Disordered" evidence="1">
    <location>
        <begin position="119"/>
        <end position="189"/>
    </location>
</feature>
<protein>
    <recommendedName>
        <fullName evidence="4">Phasin protein</fullName>
    </recommendedName>
</protein>
<evidence type="ECO:0000313" key="2">
    <source>
        <dbReference type="EMBL" id="MCL9684342.1"/>
    </source>
</evidence>
<feature type="compositionally biased region" description="Polar residues" evidence="1">
    <location>
        <begin position="144"/>
        <end position="161"/>
    </location>
</feature>
<feature type="compositionally biased region" description="Low complexity" evidence="1">
    <location>
        <begin position="162"/>
        <end position="172"/>
    </location>
</feature>
<feature type="compositionally biased region" description="Polar residues" evidence="1">
    <location>
        <begin position="173"/>
        <end position="189"/>
    </location>
</feature>
<comment type="caution">
    <text evidence="2">The sequence shown here is derived from an EMBL/GenBank/DDBJ whole genome shotgun (WGS) entry which is preliminary data.</text>
</comment>
<organism evidence="2 3">
    <name type="scientific">Legionella maioricensis</name>
    <dbReference type="NCBI Taxonomy" id="2896528"/>
    <lineage>
        <taxon>Bacteria</taxon>
        <taxon>Pseudomonadati</taxon>
        <taxon>Pseudomonadota</taxon>
        <taxon>Gammaproteobacteria</taxon>
        <taxon>Legionellales</taxon>
        <taxon>Legionellaceae</taxon>
        <taxon>Legionella</taxon>
    </lineage>
</organism>
<evidence type="ECO:0000313" key="3">
    <source>
        <dbReference type="Proteomes" id="UP001139721"/>
    </source>
</evidence>
<keyword evidence="3" id="KW-1185">Reference proteome</keyword>
<feature type="compositionally biased region" description="Basic residues" evidence="1">
    <location>
        <begin position="129"/>
        <end position="143"/>
    </location>
</feature>
<name>A0A9X2D235_9GAMM</name>
<dbReference type="Proteomes" id="UP001139721">
    <property type="component" value="Unassembled WGS sequence"/>
</dbReference>